<keyword evidence="9" id="KW-1071">Ligand-gated ion channel</keyword>
<evidence type="ECO:0000256" key="10">
    <source>
        <dbReference type="ARBA" id="ARBA00023303"/>
    </source>
</evidence>
<keyword evidence="10" id="KW-0407">Ion channel</keyword>
<dbReference type="AlphaFoldDB" id="A0A2B4SLR4"/>
<accession>A0A2B4SLR4</accession>
<keyword evidence="12" id="KW-0732">Signal</keyword>
<gene>
    <name evidence="14" type="primary">Gria3</name>
    <name evidence="14" type="ORF">AWC38_SpisGene4917</name>
</gene>
<reference evidence="15" key="1">
    <citation type="journal article" date="2017" name="bioRxiv">
        <title>Comparative analysis of the genomes of Stylophora pistillata and Acropora digitifera provides evidence for extensive differences between species of corals.</title>
        <authorList>
            <person name="Voolstra C.R."/>
            <person name="Li Y."/>
            <person name="Liew Y.J."/>
            <person name="Baumgarten S."/>
            <person name="Zoccola D."/>
            <person name="Flot J.-F."/>
            <person name="Tambutte S."/>
            <person name="Allemand D."/>
            <person name="Aranda M."/>
        </authorList>
    </citation>
    <scope>NUCLEOTIDE SEQUENCE [LARGE SCALE GENOMIC DNA]</scope>
</reference>
<evidence type="ECO:0000256" key="9">
    <source>
        <dbReference type="ARBA" id="ARBA00023286"/>
    </source>
</evidence>
<evidence type="ECO:0000256" key="4">
    <source>
        <dbReference type="ARBA" id="ARBA00022989"/>
    </source>
</evidence>
<evidence type="ECO:0000256" key="2">
    <source>
        <dbReference type="ARBA" id="ARBA00022448"/>
    </source>
</evidence>
<dbReference type="SUPFAM" id="SSF53850">
    <property type="entry name" value="Periplasmic binding protein-like II"/>
    <property type="match status" value="1"/>
</dbReference>
<name>A0A2B4SLR4_STYPI</name>
<evidence type="ECO:0000256" key="1">
    <source>
        <dbReference type="ARBA" id="ARBA00004141"/>
    </source>
</evidence>
<dbReference type="InterPro" id="IPR015683">
    <property type="entry name" value="Ionotropic_Glu_rcpt"/>
</dbReference>
<dbReference type="Gene3D" id="3.40.190.10">
    <property type="entry name" value="Periplasmic binding protein-like II"/>
    <property type="match status" value="2"/>
</dbReference>
<feature type="domain" description="Ionotropic glutamate receptor C-terminal" evidence="13">
    <location>
        <begin position="78"/>
        <end position="300"/>
    </location>
</feature>
<dbReference type="STRING" id="50429.A0A2B4SLR4"/>
<feature type="chain" id="PRO_5012315514" evidence="12">
    <location>
        <begin position="29"/>
        <end position="350"/>
    </location>
</feature>
<proteinExistence type="predicted"/>
<dbReference type="Pfam" id="PF00060">
    <property type="entry name" value="Lig_chan"/>
    <property type="match status" value="1"/>
</dbReference>
<keyword evidence="5" id="KW-0406">Ion transport</keyword>
<protein>
    <submittedName>
        <fullName evidence="14">Glutamate receptor 3</fullName>
    </submittedName>
</protein>
<sequence>MHFDSSMGKQTLFFELVLIMFLLQKIDATDRVLTCASTIIALIEGGAATTSACALSTMTGIPLIRLHGNNRPADRCDKAIVMSAGYKDYAHATIDILNTFGWKNIVVVYEGRILVGTCMLQQGGDNTPRSLSGRILVGCYWFCILIWISTYTANLAAFFTIKNVESPINNFEDLVKSSYSVALFDSSSNSEYFKLSGYETHKKIWRKVESEGTLAESVTQGVQWVREKEEFALITDGPFLKEIAGKPPCDLTVVPVSGMSQGLALAFQANDLHTNEFTLAILRLHENSFLGHLERKWWKSRNDCPVEEETSLSRRQIGLMSLLGVYAVLCAGMVSAFLTLLAEIYWKRRA</sequence>
<evidence type="ECO:0000256" key="5">
    <source>
        <dbReference type="ARBA" id="ARBA00023065"/>
    </source>
</evidence>
<keyword evidence="2" id="KW-0813">Transport</keyword>
<dbReference type="InterPro" id="IPR001320">
    <property type="entry name" value="Iontro_rcpt_C"/>
</dbReference>
<evidence type="ECO:0000256" key="12">
    <source>
        <dbReference type="SAM" id="SignalP"/>
    </source>
</evidence>
<keyword evidence="3 11" id="KW-0812">Transmembrane</keyword>
<comment type="subcellular location">
    <subcellularLocation>
        <location evidence="1">Membrane</location>
        <topology evidence="1">Multi-pass membrane protein</topology>
    </subcellularLocation>
</comment>
<evidence type="ECO:0000313" key="15">
    <source>
        <dbReference type="Proteomes" id="UP000225706"/>
    </source>
</evidence>
<dbReference type="Proteomes" id="UP000225706">
    <property type="component" value="Unassembled WGS sequence"/>
</dbReference>
<evidence type="ECO:0000313" key="14">
    <source>
        <dbReference type="EMBL" id="PFX30306.1"/>
    </source>
</evidence>
<dbReference type="OrthoDB" id="5986055at2759"/>
<dbReference type="EMBL" id="LSMT01000052">
    <property type="protein sequence ID" value="PFX30306.1"/>
    <property type="molecule type" value="Genomic_DNA"/>
</dbReference>
<evidence type="ECO:0000256" key="7">
    <source>
        <dbReference type="ARBA" id="ARBA00023170"/>
    </source>
</evidence>
<keyword evidence="15" id="KW-1185">Reference proteome</keyword>
<keyword evidence="8" id="KW-0325">Glycoprotein</keyword>
<feature type="signal peptide" evidence="12">
    <location>
        <begin position="1"/>
        <end position="28"/>
    </location>
</feature>
<keyword evidence="6 11" id="KW-0472">Membrane</keyword>
<dbReference type="PANTHER" id="PTHR18966">
    <property type="entry name" value="IONOTROPIC GLUTAMATE RECEPTOR"/>
    <property type="match status" value="1"/>
</dbReference>
<evidence type="ECO:0000256" key="3">
    <source>
        <dbReference type="ARBA" id="ARBA00022692"/>
    </source>
</evidence>
<comment type="caution">
    <text evidence="14">The sequence shown here is derived from an EMBL/GenBank/DDBJ whole genome shotgun (WGS) entry which is preliminary data.</text>
</comment>
<dbReference type="GO" id="GO:0015276">
    <property type="term" value="F:ligand-gated monoatomic ion channel activity"/>
    <property type="evidence" value="ECO:0007669"/>
    <property type="project" value="InterPro"/>
</dbReference>
<evidence type="ECO:0000259" key="13">
    <source>
        <dbReference type="SMART" id="SM00079"/>
    </source>
</evidence>
<dbReference type="SMART" id="SM00079">
    <property type="entry name" value="PBPe"/>
    <property type="match status" value="1"/>
</dbReference>
<evidence type="ECO:0000256" key="11">
    <source>
        <dbReference type="SAM" id="Phobius"/>
    </source>
</evidence>
<keyword evidence="7 14" id="KW-0675">Receptor</keyword>
<feature type="transmembrane region" description="Helical" evidence="11">
    <location>
        <begin position="323"/>
        <end position="346"/>
    </location>
</feature>
<evidence type="ECO:0000256" key="6">
    <source>
        <dbReference type="ARBA" id="ARBA00023136"/>
    </source>
</evidence>
<keyword evidence="4 11" id="KW-1133">Transmembrane helix</keyword>
<dbReference type="GO" id="GO:0016020">
    <property type="term" value="C:membrane"/>
    <property type="evidence" value="ECO:0007669"/>
    <property type="project" value="UniProtKB-SubCell"/>
</dbReference>
<evidence type="ECO:0000256" key="8">
    <source>
        <dbReference type="ARBA" id="ARBA00023180"/>
    </source>
</evidence>
<organism evidence="14 15">
    <name type="scientific">Stylophora pistillata</name>
    <name type="common">Smooth cauliflower coral</name>
    <dbReference type="NCBI Taxonomy" id="50429"/>
    <lineage>
        <taxon>Eukaryota</taxon>
        <taxon>Metazoa</taxon>
        <taxon>Cnidaria</taxon>
        <taxon>Anthozoa</taxon>
        <taxon>Hexacorallia</taxon>
        <taxon>Scleractinia</taxon>
        <taxon>Astrocoeniina</taxon>
        <taxon>Pocilloporidae</taxon>
        <taxon>Stylophora</taxon>
    </lineage>
</organism>